<dbReference type="InterPro" id="IPR011650">
    <property type="entry name" value="Peptidase_M20_dimer"/>
</dbReference>
<keyword evidence="3" id="KW-1185">Reference proteome</keyword>
<dbReference type="NCBIfam" id="TIGR01891">
    <property type="entry name" value="amidohydrolases"/>
    <property type="match status" value="1"/>
</dbReference>
<proteinExistence type="predicted"/>
<evidence type="ECO:0000259" key="1">
    <source>
        <dbReference type="Pfam" id="PF07687"/>
    </source>
</evidence>
<dbReference type="InterPro" id="IPR036264">
    <property type="entry name" value="Bact_exopeptidase_dim_dom"/>
</dbReference>
<dbReference type="Gene3D" id="3.40.630.10">
    <property type="entry name" value="Zn peptidases"/>
    <property type="match status" value="1"/>
</dbReference>
<dbReference type="SUPFAM" id="SSF55031">
    <property type="entry name" value="Bacterial exopeptidase dimerisation domain"/>
    <property type="match status" value="1"/>
</dbReference>
<sequence length="439" mass="45122">MDSLTAVLDALEPLFPALEADYKDLHAHPELAFQEKRTAALVAERLAAQGGWEVTTGVGRTGVVAVLRNGGGPTVMLRADMDALPVKEATGLPYASTVTATDDSGTEVPVMHACGHDLHVAALLGACALLSSRTDHWKGTVVAVFQPGEESGYGARAMVDDGLFERFPKPDVILGQHVGPGPVGLVATCPGTVMGATDSITVKLFGRGGHGSKPESAVDPVLMAASLVLRLQTIVSRETAAQEPVVVTVGKLHAGTTAAVIPDTAELGINVRTSSAPVRDKVLASIERLAKAESDAAGATAEPEITSVYHLPMTVNDTAAAERVADAHRKAFGDAAVMTMGPTTASEDFGILATAAQVPSVYWFWGGLDPEVFTAAFAAGRLDEDIPQNHAPTFAPQSGPALVVGVRSMVAAALSWLADGAGESGERGAEETGAAGAEA</sequence>
<reference evidence="2 3" key="1">
    <citation type="submission" date="2024-10" db="EMBL/GenBank/DDBJ databases">
        <title>The Natural Products Discovery Center: Release of the First 8490 Sequenced Strains for Exploring Actinobacteria Biosynthetic Diversity.</title>
        <authorList>
            <person name="Kalkreuter E."/>
            <person name="Kautsar S.A."/>
            <person name="Yang D."/>
            <person name="Bader C.D."/>
            <person name="Teijaro C.N."/>
            <person name="Fluegel L."/>
            <person name="Davis C.M."/>
            <person name="Simpson J.R."/>
            <person name="Lauterbach L."/>
            <person name="Steele A.D."/>
            <person name="Gui C."/>
            <person name="Meng S."/>
            <person name="Li G."/>
            <person name="Viehrig K."/>
            <person name="Ye F."/>
            <person name="Su P."/>
            <person name="Kiefer A.F."/>
            <person name="Nichols A."/>
            <person name="Cepeda A.J."/>
            <person name="Yan W."/>
            <person name="Fan B."/>
            <person name="Jiang Y."/>
            <person name="Adhikari A."/>
            <person name="Zheng C.-J."/>
            <person name="Schuster L."/>
            <person name="Cowan T.M."/>
            <person name="Smanski M.J."/>
            <person name="Chevrette M.G."/>
            <person name="De Carvalho L.P.S."/>
            <person name="Shen B."/>
        </authorList>
    </citation>
    <scope>NUCLEOTIDE SEQUENCE [LARGE SCALE GENOMIC DNA]</scope>
    <source>
        <strain evidence="2 3">NPDC053346</strain>
    </source>
</reference>
<accession>A0ABW8CMS7</accession>
<organism evidence="2 3">
    <name type="scientific">Streptomyces bikiniensis</name>
    <dbReference type="NCBI Taxonomy" id="1896"/>
    <lineage>
        <taxon>Bacteria</taxon>
        <taxon>Bacillati</taxon>
        <taxon>Actinomycetota</taxon>
        <taxon>Actinomycetes</taxon>
        <taxon>Kitasatosporales</taxon>
        <taxon>Streptomycetaceae</taxon>
        <taxon>Streptomyces</taxon>
    </lineage>
</organism>
<gene>
    <name evidence="2" type="ORF">ACIGW0_05520</name>
</gene>
<dbReference type="PIRSF" id="PIRSF005962">
    <property type="entry name" value="Pept_M20D_amidohydro"/>
    <property type="match status" value="1"/>
</dbReference>
<feature type="domain" description="Peptidase M20 dimerisation" evidence="1">
    <location>
        <begin position="200"/>
        <end position="294"/>
    </location>
</feature>
<dbReference type="Proteomes" id="UP001614391">
    <property type="component" value="Unassembled WGS sequence"/>
</dbReference>
<dbReference type="PANTHER" id="PTHR11014:SF63">
    <property type="entry name" value="METALLOPEPTIDASE, PUTATIVE (AFU_ORTHOLOGUE AFUA_6G09600)-RELATED"/>
    <property type="match status" value="1"/>
</dbReference>
<dbReference type="Pfam" id="PF07687">
    <property type="entry name" value="M20_dimer"/>
    <property type="match status" value="1"/>
</dbReference>
<dbReference type="RefSeq" id="WP_399611240.1">
    <property type="nucleotide sequence ID" value="NZ_JBITYT010000002.1"/>
</dbReference>
<protein>
    <submittedName>
        <fullName evidence="2">Amidohydrolase</fullName>
    </submittedName>
</protein>
<evidence type="ECO:0000313" key="3">
    <source>
        <dbReference type="Proteomes" id="UP001614391"/>
    </source>
</evidence>
<dbReference type="Pfam" id="PF01546">
    <property type="entry name" value="Peptidase_M20"/>
    <property type="match status" value="1"/>
</dbReference>
<dbReference type="SUPFAM" id="SSF53187">
    <property type="entry name" value="Zn-dependent exopeptidases"/>
    <property type="match status" value="1"/>
</dbReference>
<dbReference type="Gene3D" id="3.30.70.360">
    <property type="match status" value="1"/>
</dbReference>
<name>A0ABW8CMS7_STRBI</name>
<comment type="caution">
    <text evidence="2">The sequence shown here is derived from an EMBL/GenBank/DDBJ whole genome shotgun (WGS) entry which is preliminary data.</text>
</comment>
<dbReference type="InterPro" id="IPR017439">
    <property type="entry name" value="Amidohydrolase"/>
</dbReference>
<dbReference type="EMBL" id="JBITYT010000002">
    <property type="protein sequence ID" value="MFI9118858.1"/>
    <property type="molecule type" value="Genomic_DNA"/>
</dbReference>
<dbReference type="InterPro" id="IPR002933">
    <property type="entry name" value="Peptidase_M20"/>
</dbReference>
<dbReference type="PANTHER" id="PTHR11014">
    <property type="entry name" value="PEPTIDASE M20 FAMILY MEMBER"/>
    <property type="match status" value="1"/>
</dbReference>
<evidence type="ECO:0000313" key="2">
    <source>
        <dbReference type="EMBL" id="MFI9118858.1"/>
    </source>
</evidence>